<keyword evidence="3 12" id="KW-0812">Transmembrane</keyword>
<accession>A0A939BF53</accession>
<dbReference type="InterPro" id="IPR059000">
    <property type="entry name" value="ATPase_P-type_domA"/>
</dbReference>
<reference evidence="14" key="1">
    <citation type="submission" date="2020-08" db="EMBL/GenBank/DDBJ databases">
        <authorList>
            <person name="Cejkova D."/>
            <person name="Kubasova T."/>
            <person name="Jahodarova E."/>
            <person name="Rychlik I."/>
        </authorList>
    </citation>
    <scope>NUCLEOTIDE SEQUENCE</scope>
    <source>
        <strain evidence="14">An559</strain>
    </source>
</reference>
<dbReference type="FunFam" id="3.40.50.1000:FF:000028">
    <property type="entry name" value="Calcium-transporting P-type ATPase, putative"/>
    <property type="match status" value="1"/>
</dbReference>
<dbReference type="PRINTS" id="PR00119">
    <property type="entry name" value="CATATPASE"/>
</dbReference>
<dbReference type="SMART" id="SM00831">
    <property type="entry name" value="Cation_ATPase_N"/>
    <property type="match status" value="1"/>
</dbReference>
<organism evidence="14 15">
    <name type="scientific">Merdimmobilis hominis</name>
    <dbReference type="NCBI Taxonomy" id="2897707"/>
    <lineage>
        <taxon>Bacteria</taxon>
        <taxon>Bacillati</taxon>
        <taxon>Bacillota</taxon>
        <taxon>Clostridia</taxon>
        <taxon>Eubacteriales</taxon>
        <taxon>Oscillospiraceae</taxon>
        <taxon>Merdimmobilis</taxon>
    </lineage>
</organism>
<dbReference type="InterPro" id="IPR023298">
    <property type="entry name" value="ATPase_P-typ_TM_dom_sf"/>
</dbReference>
<reference evidence="14" key="2">
    <citation type="journal article" date="2021" name="Sci. Rep.">
        <title>The distribution of antibiotic resistance genes in chicken gut microbiota commensals.</title>
        <authorList>
            <person name="Juricova H."/>
            <person name="Matiasovicova J."/>
            <person name="Kubasova T."/>
            <person name="Cejkova D."/>
            <person name="Rychlik I."/>
        </authorList>
    </citation>
    <scope>NUCLEOTIDE SEQUENCE</scope>
    <source>
        <strain evidence="14">An559</strain>
    </source>
</reference>
<dbReference type="InterPro" id="IPR044492">
    <property type="entry name" value="P_typ_ATPase_HD_dom"/>
</dbReference>
<feature type="region of interest" description="Disordered" evidence="11">
    <location>
        <begin position="1"/>
        <end position="38"/>
    </location>
</feature>
<evidence type="ECO:0000256" key="6">
    <source>
        <dbReference type="ARBA" id="ARBA00022842"/>
    </source>
</evidence>
<dbReference type="SUPFAM" id="SSF81653">
    <property type="entry name" value="Calcium ATPase, transduction domain A"/>
    <property type="match status" value="1"/>
</dbReference>
<comment type="similarity">
    <text evidence="2">Belongs to the cation transport ATPase (P-type) (TC 3.A.3) family. Type IIA subfamily.</text>
</comment>
<comment type="caution">
    <text evidence="14">The sequence shown here is derived from an EMBL/GenBank/DDBJ whole genome shotgun (WGS) entry which is preliminary data.</text>
</comment>
<feature type="transmembrane region" description="Helical" evidence="12">
    <location>
        <begin position="271"/>
        <end position="301"/>
    </location>
</feature>
<evidence type="ECO:0000313" key="14">
    <source>
        <dbReference type="EMBL" id="MBM6921461.1"/>
    </source>
</evidence>
<dbReference type="SUPFAM" id="SSF81660">
    <property type="entry name" value="Metal cation-transporting ATPase, ATP-binding domain N"/>
    <property type="match status" value="1"/>
</dbReference>
<dbReference type="GO" id="GO:0016887">
    <property type="term" value="F:ATP hydrolysis activity"/>
    <property type="evidence" value="ECO:0007669"/>
    <property type="project" value="InterPro"/>
</dbReference>
<feature type="transmembrane region" description="Helical" evidence="12">
    <location>
        <begin position="737"/>
        <end position="762"/>
    </location>
</feature>
<dbReference type="AlphaFoldDB" id="A0A939BF53"/>
<evidence type="ECO:0000256" key="10">
    <source>
        <dbReference type="ARBA" id="ARBA00048694"/>
    </source>
</evidence>
<dbReference type="NCBIfam" id="TIGR01494">
    <property type="entry name" value="ATPase_P-type"/>
    <property type="match status" value="2"/>
</dbReference>
<dbReference type="Pfam" id="PF00689">
    <property type="entry name" value="Cation_ATPase_C"/>
    <property type="match status" value="1"/>
</dbReference>
<dbReference type="SUPFAM" id="SSF56784">
    <property type="entry name" value="HAD-like"/>
    <property type="match status" value="1"/>
</dbReference>
<keyword evidence="4" id="KW-0547">Nucleotide-binding</keyword>
<dbReference type="PANTHER" id="PTHR42861">
    <property type="entry name" value="CALCIUM-TRANSPORTING ATPASE"/>
    <property type="match status" value="1"/>
</dbReference>
<feature type="transmembrane region" description="Helical" evidence="12">
    <location>
        <begin position="806"/>
        <end position="828"/>
    </location>
</feature>
<evidence type="ECO:0000313" key="15">
    <source>
        <dbReference type="Proteomes" id="UP000774750"/>
    </source>
</evidence>
<dbReference type="GO" id="GO:0005524">
    <property type="term" value="F:ATP binding"/>
    <property type="evidence" value="ECO:0007669"/>
    <property type="project" value="UniProtKB-KW"/>
</dbReference>
<dbReference type="Pfam" id="PF00690">
    <property type="entry name" value="Cation_ATPase_N"/>
    <property type="match status" value="1"/>
</dbReference>
<dbReference type="GO" id="GO:0016020">
    <property type="term" value="C:membrane"/>
    <property type="evidence" value="ECO:0007669"/>
    <property type="project" value="UniProtKB-SubCell"/>
</dbReference>
<dbReference type="Gene3D" id="2.70.150.10">
    <property type="entry name" value="Calcium-transporting ATPase, cytoplasmic transduction domain A"/>
    <property type="match status" value="1"/>
</dbReference>
<dbReference type="SFLD" id="SFLDF00027">
    <property type="entry name" value="p-type_atpase"/>
    <property type="match status" value="1"/>
</dbReference>
<comment type="catalytic activity">
    <reaction evidence="10">
        <text>Ca(2+)(in) + ATP + H2O = Ca(2+)(out) + ADP + phosphate + H(+)</text>
        <dbReference type="Rhea" id="RHEA:18105"/>
        <dbReference type="ChEBI" id="CHEBI:15377"/>
        <dbReference type="ChEBI" id="CHEBI:15378"/>
        <dbReference type="ChEBI" id="CHEBI:29108"/>
        <dbReference type="ChEBI" id="CHEBI:30616"/>
        <dbReference type="ChEBI" id="CHEBI:43474"/>
        <dbReference type="ChEBI" id="CHEBI:456216"/>
        <dbReference type="EC" id="7.2.2.10"/>
    </reaction>
</comment>
<feature type="transmembrane region" description="Helical" evidence="12">
    <location>
        <begin position="71"/>
        <end position="89"/>
    </location>
</feature>
<keyword evidence="6" id="KW-0460">Magnesium</keyword>
<feature type="transmembrane region" description="Helical" evidence="12">
    <location>
        <begin position="840"/>
        <end position="857"/>
    </location>
</feature>
<evidence type="ECO:0000256" key="8">
    <source>
        <dbReference type="ARBA" id="ARBA00022989"/>
    </source>
</evidence>
<name>A0A939BF53_9FIRM</name>
<dbReference type="InterPro" id="IPR023214">
    <property type="entry name" value="HAD_sf"/>
</dbReference>
<dbReference type="Gene3D" id="3.40.1110.10">
    <property type="entry name" value="Calcium-transporting ATPase, cytoplasmic domain N"/>
    <property type="match status" value="1"/>
</dbReference>
<dbReference type="InterPro" id="IPR036412">
    <property type="entry name" value="HAD-like_sf"/>
</dbReference>
<sequence length="859" mass="93416">MKWMNVLNQEFLPQESSALPEKKPQGEEPIREEKPRGLSRQEVLRRKKEYGENVLVGKRKKHAVILFFEQYKDIMTMILLVCTAASVFMGEYVEAITIAVIVLMNGFLGFLQERKTERTLESLQAMAAPHANVFRGGVLCSQPASELVPGDLVLIEAGDRIPADGTLVSSVALSCDESMLTGESVAVKKGEDEQSVYMGCTVVGGRGEFLVEHTGMRTKMGQIAGMLNQISEEPTPLQKHLAGLSKYIAAGCLLICAIVSITGVLRGEDLFSMLITGVSLAVAAVPEGLCAVVTISLALAVSRMVKQNALVRKLHAVETLGCATVICSDKTGTITKNQMSVHAFSTMKTKECEKPDRSDEAIEQMLLCFRVCTAVQDDAPTHGSATEQALYRCASAEIPQKPPMTKVAEIPFDSTRKRMSVLMKTPGGGYTLYAKGAPDVLLSRCSSVQVGSRIVPLGAVERAQLVKQNGVLADRAMRVIGAAYRQAFDETDTAEEGLVFLGFAGLTDPPRDGVKQAVFRGRQAGIKTVMITGDHKNTAAAIAKQTGILTEGERVVTGAELDRMDDSTLRNTVMQTSVFARVSPEHKLRIVRAFKQRGQITAMTGDGVNDAPAVKEADIGVSMGKTGTDVTKEAADMILLDDDFSTMMTAVAEGRSIYANIRKFIRYLLSCNIGEVLTMFLGMLFSMPVILLPIQILLVNLVTDGLPAIALGLEPYDQNVMKKPPRKPEESIFSNGLGFRIIMCGILIGLTTLGSFVCVYRMTGDVTHARTAALFSLIFAQLLHVFECKTEEGSIFSISFFNNKKLIAAAAVSVTVLFCVMYVPWLQMIFSTVSLSFEELLWPMLFCLAAPVLRAVIHR</sequence>
<dbReference type="Gene3D" id="1.20.1110.10">
    <property type="entry name" value="Calcium-transporting ATPase, transmembrane domain"/>
    <property type="match status" value="1"/>
</dbReference>
<dbReference type="InterPro" id="IPR023299">
    <property type="entry name" value="ATPase_P-typ_cyto_dom_N"/>
</dbReference>
<dbReference type="InterPro" id="IPR004014">
    <property type="entry name" value="ATPase_P-typ_cation-transptr_N"/>
</dbReference>
<keyword evidence="9 12" id="KW-0472">Membrane</keyword>
<dbReference type="InterPro" id="IPR006068">
    <property type="entry name" value="ATPase_P-typ_cation-transptr_C"/>
</dbReference>
<keyword evidence="15" id="KW-1185">Reference proteome</keyword>
<comment type="subcellular location">
    <subcellularLocation>
        <location evidence="1">Membrane</location>
        <topology evidence="1">Multi-pass membrane protein</topology>
    </subcellularLocation>
</comment>
<evidence type="ECO:0000256" key="3">
    <source>
        <dbReference type="ARBA" id="ARBA00022692"/>
    </source>
</evidence>
<feature type="compositionally biased region" description="Basic and acidic residues" evidence="11">
    <location>
        <begin position="20"/>
        <end position="36"/>
    </location>
</feature>
<dbReference type="InterPro" id="IPR018303">
    <property type="entry name" value="ATPase_P-typ_P_site"/>
</dbReference>
<proteinExistence type="inferred from homology"/>
<dbReference type="SUPFAM" id="SSF81665">
    <property type="entry name" value="Calcium ATPase, transmembrane domain M"/>
    <property type="match status" value="1"/>
</dbReference>
<evidence type="ECO:0000256" key="7">
    <source>
        <dbReference type="ARBA" id="ARBA00022967"/>
    </source>
</evidence>
<evidence type="ECO:0000256" key="11">
    <source>
        <dbReference type="SAM" id="MobiDB-lite"/>
    </source>
</evidence>
<evidence type="ECO:0000256" key="2">
    <source>
        <dbReference type="ARBA" id="ARBA00005675"/>
    </source>
</evidence>
<dbReference type="PRINTS" id="PR00120">
    <property type="entry name" value="HATPASE"/>
</dbReference>
<dbReference type="PROSITE" id="PS00154">
    <property type="entry name" value="ATPASE_E1_E2"/>
    <property type="match status" value="1"/>
</dbReference>
<gene>
    <name evidence="14" type="ORF">H6A12_09870</name>
</gene>
<dbReference type="Pfam" id="PF00122">
    <property type="entry name" value="E1-E2_ATPase"/>
    <property type="match status" value="1"/>
</dbReference>
<evidence type="ECO:0000256" key="5">
    <source>
        <dbReference type="ARBA" id="ARBA00022840"/>
    </source>
</evidence>
<dbReference type="InterPro" id="IPR008250">
    <property type="entry name" value="ATPase_P-typ_transduc_dom_A_sf"/>
</dbReference>
<evidence type="ECO:0000259" key="13">
    <source>
        <dbReference type="SMART" id="SM00831"/>
    </source>
</evidence>
<dbReference type="GO" id="GO:0005388">
    <property type="term" value="F:P-type calcium transporter activity"/>
    <property type="evidence" value="ECO:0007669"/>
    <property type="project" value="UniProtKB-EC"/>
</dbReference>
<dbReference type="SFLD" id="SFLDS00003">
    <property type="entry name" value="Haloacid_Dehalogenase"/>
    <property type="match status" value="1"/>
</dbReference>
<dbReference type="InterPro" id="IPR001757">
    <property type="entry name" value="P_typ_ATPase"/>
</dbReference>
<evidence type="ECO:0000256" key="12">
    <source>
        <dbReference type="SAM" id="Phobius"/>
    </source>
</evidence>
<dbReference type="Pfam" id="PF13246">
    <property type="entry name" value="Cation_ATPase"/>
    <property type="match status" value="1"/>
</dbReference>
<evidence type="ECO:0000256" key="4">
    <source>
        <dbReference type="ARBA" id="ARBA00022741"/>
    </source>
</evidence>
<feature type="domain" description="Cation-transporting P-type ATPase N-terminal" evidence="13">
    <location>
        <begin position="2"/>
        <end position="91"/>
    </location>
</feature>
<keyword evidence="5" id="KW-0067">ATP-binding</keyword>
<protein>
    <submittedName>
        <fullName evidence="14">Cation-translocating P-type ATPase</fullName>
    </submittedName>
</protein>
<keyword evidence="8 12" id="KW-1133">Transmembrane helix</keyword>
<feature type="transmembrane region" description="Helical" evidence="12">
    <location>
        <begin position="247"/>
        <end position="265"/>
    </location>
</feature>
<evidence type="ECO:0000256" key="1">
    <source>
        <dbReference type="ARBA" id="ARBA00004141"/>
    </source>
</evidence>
<dbReference type="Proteomes" id="UP000774750">
    <property type="component" value="Unassembled WGS sequence"/>
</dbReference>
<keyword evidence="7" id="KW-1278">Translocase</keyword>
<dbReference type="RefSeq" id="WP_204447433.1">
    <property type="nucleotide sequence ID" value="NZ_JACJKY010000017.1"/>
</dbReference>
<feature type="transmembrane region" description="Helical" evidence="12">
    <location>
        <begin position="95"/>
        <end position="111"/>
    </location>
</feature>
<dbReference type="EMBL" id="JACJKY010000017">
    <property type="protein sequence ID" value="MBM6921461.1"/>
    <property type="molecule type" value="Genomic_DNA"/>
</dbReference>
<dbReference type="FunFam" id="1.20.1110.10:FF:000065">
    <property type="entry name" value="Sarcoplasmic/endoplasmic reticulum calcium ATPase 1"/>
    <property type="match status" value="1"/>
</dbReference>
<dbReference type="SFLD" id="SFLDG00002">
    <property type="entry name" value="C1.7:_P-type_atpase_like"/>
    <property type="match status" value="1"/>
</dbReference>
<evidence type="ECO:0000256" key="9">
    <source>
        <dbReference type="ARBA" id="ARBA00023136"/>
    </source>
</evidence>
<dbReference type="Gene3D" id="3.40.50.1000">
    <property type="entry name" value="HAD superfamily/HAD-like"/>
    <property type="match status" value="1"/>
</dbReference>